<feature type="domain" description="DUF397" evidence="1">
    <location>
        <begin position="5"/>
        <end position="58"/>
    </location>
</feature>
<reference evidence="2 3" key="1">
    <citation type="submission" date="2023-01" db="EMBL/GenBank/DDBJ databases">
        <title>Draft genome sequence of Nocardiopsis sp. RSe5-2 isolated from halophytes.</title>
        <authorList>
            <person name="Duangmal K."/>
            <person name="Chantavorakit T."/>
        </authorList>
    </citation>
    <scope>NUCLEOTIDE SEQUENCE [LARGE SCALE GENOMIC DNA]</scope>
    <source>
        <strain evidence="2 3">RSe5-2</strain>
    </source>
</reference>
<evidence type="ECO:0000259" key="1">
    <source>
        <dbReference type="Pfam" id="PF04149"/>
    </source>
</evidence>
<proteinExistence type="predicted"/>
<protein>
    <submittedName>
        <fullName evidence="2">DUF397 domain-containing protein</fullName>
    </submittedName>
</protein>
<dbReference type="Proteomes" id="UP001527866">
    <property type="component" value="Unassembled WGS sequence"/>
</dbReference>
<evidence type="ECO:0000313" key="3">
    <source>
        <dbReference type="Proteomes" id="UP001527866"/>
    </source>
</evidence>
<dbReference type="Pfam" id="PF04149">
    <property type="entry name" value="DUF397"/>
    <property type="match status" value="1"/>
</dbReference>
<gene>
    <name evidence="2" type="ORF">O4J56_15815</name>
</gene>
<sequence>MISEQWARASYSQKGMDNCVECRSAPEPGVLMRDTRHRHLGHLEFPVAEWEGFLRPLKQREL</sequence>
<keyword evidence="3" id="KW-1185">Reference proteome</keyword>
<organism evidence="2 3">
    <name type="scientific">Nocardiopsis endophytica</name>
    <dbReference type="NCBI Taxonomy" id="3018445"/>
    <lineage>
        <taxon>Bacteria</taxon>
        <taxon>Bacillati</taxon>
        <taxon>Actinomycetota</taxon>
        <taxon>Actinomycetes</taxon>
        <taxon>Streptosporangiales</taxon>
        <taxon>Nocardiopsidaceae</taxon>
        <taxon>Nocardiopsis</taxon>
    </lineage>
</organism>
<name>A0ABT4U590_9ACTN</name>
<evidence type="ECO:0000313" key="2">
    <source>
        <dbReference type="EMBL" id="MDA2812111.1"/>
    </source>
</evidence>
<accession>A0ABT4U590</accession>
<dbReference type="EMBL" id="JAQFWQ010000042">
    <property type="protein sequence ID" value="MDA2812111.1"/>
    <property type="molecule type" value="Genomic_DNA"/>
</dbReference>
<dbReference type="RefSeq" id="WP_270686565.1">
    <property type="nucleotide sequence ID" value="NZ_JAQFWQ010000042.1"/>
</dbReference>
<dbReference type="InterPro" id="IPR007278">
    <property type="entry name" value="DUF397"/>
</dbReference>
<comment type="caution">
    <text evidence="2">The sequence shown here is derived from an EMBL/GenBank/DDBJ whole genome shotgun (WGS) entry which is preliminary data.</text>
</comment>